<gene>
    <name evidence="5" type="ORF">FCC1311_017092</name>
</gene>
<dbReference type="PROSITE" id="PS00678">
    <property type="entry name" value="WD_REPEATS_1"/>
    <property type="match status" value="1"/>
</dbReference>
<dbReference type="OrthoDB" id="239865at2759"/>
<dbReference type="Proteomes" id="UP000241890">
    <property type="component" value="Unassembled WGS sequence"/>
</dbReference>
<evidence type="ECO:0000256" key="2">
    <source>
        <dbReference type="ARBA" id="ARBA00022737"/>
    </source>
</evidence>
<feature type="compositionally biased region" description="Polar residues" evidence="4">
    <location>
        <begin position="409"/>
        <end position="423"/>
    </location>
</feature>
<evidence type="ECO:0000256" key="1">
    <source>
        <dbReference type="ARBA" id="ARBA00022574"/>
    </source>
</evidence>
<dbReference type="AlphaFoldDB" id="A0A2R5G3A7"/>
<dbReference type="InterPro" id="IPR036322">
    <property type="entry name" value="WD40_repeat_dom_sf"/>
</dbReference>
<proteinExistence type="predicted"/>
<feature type="region of interest" description="Disordered" evidence="4">
    <location>
        <begin position="366"/>
        <end position="446"/>
    </location>
</feature>
<dbReference type="EMBL" id="BEYU01000012">
    <property type="protein sequence ID" value="GBG25490.1"/>
    <property type="molecule type" value="Genomic_DNA"/>
</dbReference>
<dbReference type="SUPFAM" id="SSF50978">
    <property type="entry name" value="WD40 repeat-like"/>
    <property type="match status" value="1"/>
</dbReference>
<protein>
    <submittedName>
        <fullName evidence="5">Telomerase Cajal body protein 1</fullName>
    </submittedName>
</protein>
<organism evidence="5 6">
    <name type="scientific">Hondaea fermentalgiana</name>
    <dbReference type="NCBI Taxonomy" id="2315210"/>
    <lineage>
        <taxon>Eukaryota</taxon>
        <taxon>Sar</taxon>
        <taxon>Stramenopiles</taxon>
        <taxon>Bigyra</taxon>
        <taxon>Labyrinthulomycetes</taxon>
        <taxon>Thraustochytrida</taxon>
        <taxon>Thraustochytriidae</taxon>
        <taxon>Hondaea</taxon>
    </lineage>
</organism>
<dbReference type="PANTHER" id="PTHR13211:SF0">
    <property type="entry name" value="TELOMERASE CAJAL BODY PROTEIN 1"/>
    <property type="match status" value="1"/>
</dbReference>
<evidence type="ECO:0000313" key="5">
    <source>
        <dbReference type="EMBL" id="GBG25490.1"/>
    </source>
</evidence>
<feature type="compositionally biased region" description="Polar residues" evidence="4">
    <location>
        <begin position="266"/>
        <end position="275"/>
    </location>
</feature>
<dbReference type="Pfam" id="PF00400">
    <property type="entry name" value="WD40"/>
    <property type="match status" value="1"/>
</dbReference>
<keyword evidence="2" id="KW-0677">Repeat</keyword>
<comment type="caution">
    <text evidence="5">The sequence shown here is derived from an EMBL/GenBank/DDBJ whole genome shotgun (WGS) entry which is preliminary data.</text>
</comment>
<reference evidence="5 6" key="1">
    <citation type="submission" date="2017-12" db="EMBL/GenBank/DDBJ databases">
        <title>Sequencing, de novo assembly and annotation of complete genome of a new Thraustochytrid species, strain FCC1311.</title>
        <authorList>
            <person name="Sedici K."/>
            <person name="Godart F."/>
            <person name="Aiese Cigliano R."/>
            <person name="Sanseverino W."/>
            <person name="Barakat M."/>
            <person name="Ortet P."/>
            <person name="Marechal E."/>
            <person name="Cagnac O."/>
            <person name="Amato A."/>
        </authorList>
    </citation>
    <scope>NUCLEOTIDE SEQUENCE [LARGE SCALE GENOMIC DNA]</scope>
</reference>
<dbReference type="PROSITE" id="PS50082">
    <property type="entry name" value="WD_REPEATS_2"/>
    <property type="match status" value="1"/>
</dbReference>
<dbReference type="InParanoid" id="A0A2R5G3A7"/>
<dbReference type="InterPro" id="IPR015943">
    <property type="entry name" value="WD40/YVTN_repeat-like_dom_sf"/>
</dbReference>
<dbReference type="PANTHER" id="PTHR13211">
    <property type="entry name" value="TELOMERASE CAJAL BODY PROTEIN 1"/>
    <property type="match status" value="1"/>
</dbReference>
<name>A0A2R5G3A7_9STRA</name>
<keyword evidence="1 3" id="KW-0853">WD repeat</keyword>
<accession>A0A2R5G3A7</accession>
<dbReference type="Gene3D" id="2.130.10.10">
    <property type="entry name" value="YVTN repeat-like/Quinoprotein amine dehydrogenase"/>
    <property type="match status" value="2"/>
</dbReference>
<keyword evidence="6" id="KW-1185">Reference proteome</keyword>
<dbReference type="InterPro" id="IPR019775">
    <property type="entry name" value="WD40_repeat_CS"/>
</dbReference>
<feature type="region of interest" description="Disordered" evidence="4">
    <location>
        <begin position="865"/>
        <end position="894"/>
    </location>
</feature>
<dbReference type="InterPro" id="IPR051150">
    <property type="entry name" value="SWT21/TCAB1_mRNA_Telomere"/>
</dbReference>
<evidence type="ECO:0000256" key="4">
    <source>
        <dbReference type="SAM" id="MobiDB-lite"/>
    </source>
</evidence>
<feature type="compositionally biased region" description="Low complexity" evidence="4">
    <location>
        <begin position="880"/>
        <end position="890"/>
    </location>
</feature>
<feature type="region of interest" description="Disordered" evidence="4">
    <location>
        <begin position="25"/>
        <end position="44"/>
    </location>
</feature>
<sequence>MQDAEETYRPVALIMVREVAKVSQDEEAEKTGIEETSSAGPAADDLAGADAFVKRLAEKNLLMKPLVELLITCVKSVRDASVEVVESTLRQRLGALWATARLAAGRNQDRLLEVNVPADSEPQLTLSPDVLAALALPDTSPQAVARLQENALQQIESAAIEHVRIPAAVEYDRVVADVQKRWLAAARSGTPFHFACLDADEAVRAIVFTPGHAEQVKLRTLLALPSPAAEPPIAASSNAKAPLSQVTGLLSNGQALRATPADETSEANVDNASQERSAEEHADDDAWWKMGRLDPGNKVVHGRYAIKEALYRYGPTVKRMNKGDRTRKPKISELVWSKVEKDVPEEVFKKHFDYIYSSWRRREKSLDEQSSEQEPNPIEIPGKRQRVGDAEETSASPASTKLAGDSGSGIVSNAQNTAKSGSLQHAGVLASEPTSSSPARPDRASTKTLPRIVAVCTCVVVHVREDPAAHKVDAPVVSTTLDTQLHAEALKGTLTGRLKGRAFLDASHGRGLAPSRQKTLRETNAQIFYKLCRRIQTVRAEAATSGVSFWKGARYSPDGLCVLTAGDDDALRVYEQSALELPVEATPALTCKEGDCIFDYAWYPGMDSAVPATCCFASTARSQPVHLWDAYTGSLRASYKCINALDEVSTALSIGFDSTGQRLFAGVERGIYCFDIGRPGAQARFSATSPSRKSPMGQRGILSCFAMHPTEPGKLVVGSYEGTIAMYAENDQSSNLYMVPAHKGGVTQVQFARCGTKLLTGGRRDSEIRLWDLRRLDAPVGWFKRSARTNQRIGFDLDAADDLLVTGSTSGFALVYRVGDAAPLGAPSPLPSCKTPHQGTVVNAATFRPRSRQVVIATGDRALARKRSRADDNNDDDSSDTNSEADGAWADADDEGEVGIVRSLPATTGCLALVDIVA</sequence>
<evidence type="ECO:0000256" key="3">
    <source>
        <dbReference type="PROSITE-ProRule" id="PRU00221"/>
    </source>
</evidence>
<dbReference type="SMART" id="SM00320">
    <property type="entry name" value="WD40"/>
    <property type="match status" value="4"/>
</dbReference>
<feature type="region of interest" description="Disordered" evidence="4">
    <location>
        <begin position="258"/>
        <end position="283"/>
    </location>
</feature>
<feature type="repeat" description="WD" evidence="3">
    <location>
        <begin position="739"/>
        <end position="774"/>
    </location>
</feature>
<evidence type="ECO:0000313" key="6">
    <source>
        <dbReference type="Proteomes" id="UP000241890"/>
    </source>
</evidence>
<dbReference type="InterPro" id="IPR001680">
    <property type="entry name" value="WD40_rpt"/>
</dbReference>